<feature type="transmembrane region" description="Helical" evidence="1">
    <location>
        <begin position="12"/>
        <end position="31"/>
    </location>
</feature>
<organism evidence="2 3">
    <name type="scientific">Papaver somniferum</name>
    <name type="common">Opium poppy</name>
    <dbReference type="NCBI Taxonomy" id="3469"/>
    <lineage>
        <taxon>Eukaryota</taxon>
        <taxon>Viridiplantae</taxon>
        <taxon>Streptophyta</taxon>
        <taxon>Embryophyta</taxon>
        <taxon>Tracheophyta</taxon>
        <taxon>Spermatophyta</taxon>
        <taxon>Magnoliopsida</taxon>
        <taxon>Ranunculales</taxon>
        <taxon>Papaveraceae</taxon>
        <taxon>Papaveroideae</taxon>
        <taxon>Papaver</taxon>
    </lineage>
</organism>
<dbReference type="EMBL" id="CM010725">
    <property type="protein sequence ID" value="RZC82284.1"/>
    <property type="molecule type" value="Genomic_DNA"/>
</dbReference>
<keyword evidence="1" id="KW-0812">Transmembrane</keyword>
<dbReference type="Proteomes" id="UP000316621">
    <property type="component" value="Chromosome 11"/>
</dbReference>
<dbReference type="Gramene" id="RZC82284">
    <property type="protein sequence ID" value="RZC82284"/>
    <property type="gene ID" value="C5167_045070"/>
</dbReference>
<keyword evidence="1" id="KW-0472">Membrane</keyword>
<keyword evidence="1" id="KW-1133">Transmembrane helix</keyword>
<reference evidence="2 3" key="1">
    <citation type="journal article" date="2018" name="Science">
        <title>The opium poppy genome and morphinan production.</title>
        <authorList>
            <person name="Guo L."/>
            <person name="Winzer T."/>
            <person name="Yang X."/>
            <person name="Li Y."/>
            <person name="Ning Z."/>
            <person name="He Z."/>
            <person name="Teodor R."/>
            <person name="Lu Y."/>
            <person name="Bowser T.A."/>
            <person name="Graham I.A."/>
            <person name="Ye K."/>
        </authorList>
    </citation>
    <scope>NUCLEOTIDE SEQUENCE [LARGE SCALE GENOMIC DNA]</scope>
    <source>
        <strain evidence="3">cv. HN1</strain>
        <tissue evidence="2">Leaves</tissue>
    </source>
</reference>
<proteinExistence type="predicted"/>
<evidence type="ECO:0000256" key="1">
    <source>
        <dbReference type="SAM" id="Phobius"/>
    </source>
</evidence>
<evidence type="ECO:0000313" key="3">
    <source>
        <dbReference type="Proteomes" id="UP000316621"/>
    </source>
</evidence>
<gene>
    <name evidence="2" type="ORF">C5167_045070</name>
</gene>
<dbReference type="AlphaFoldDB" id="A0A4Y7L9S5"/>
<keyword evidence="3" id="KW-1185">Reference proteome</keyword>
<evidence type="ECO:0000313" key="2">
    <source>
        <dbReference type="EMBL" id="RZC82284.1"/>
    </source>
</evidence>
<protein>
    <submittedName>
        <fullName evidence="2">Uncharacterized protein</fullName>
    </submittedName>
</protein>
<dbReference type="PROSITE" id="PS51257">
    <property type="entry name" value="PROKAR_LIPOPROTEIN"/>
    <property type="match status" value="1"/>
</dbReference>
<name>A0A4Y7L9S5_PAPSO</name>
<sequence length="67" mass="7441">MQWSRPSAGCVHFSVSELALCGASTLLSCWYQFYLDRRHGKSVVPKLLHAGTMVVVLKLAFQGTPIF</sequence>
<accession>A0A4Y7L9S5</accession>